<sequence>MADCEAPSFSLGFDFGFESEPQVAVEEHSVLPKPAPDTPGIDPSDRTPIDGDDDEKFGHEVADSDPETGPDPPRVLKRLRRGPPQLREMPPASCCNGEEEIEEFSSQEDIFRELHPSAHPSAQYHAMCSSSKVPLNGCGAIRKSSSNNARKDNPASTATASASMETSHKDKLFPRSTVSPLRMFQLIDSDSDDPSTIEEGTARGNHKINETSKKQRSNVGCSATTSEQVRKASDDMPQGVDLWKDFCPIKSVHIPTPALDELCEEYFHSVNDKKASEKLGSDSCVKRSSGFVETTNGQSIEQSLNVANLLPPAHRYFLHPDPRIRKLVRNRLPNFFPLGIDGDSGNQQIAASFIDYMGQFGSREPTKRQATQQVDLGKSAKRGRSIASEEVFLGSRSSIDLQQGKATRGSTAKKSSNKRNNKSVKLNTGEVFHASENWVDPKQGTAARKSSVKRSSKKGRNTGQTSSAGEGLHGSGSWVDPRSGAGIGQDSGKRGAHSNGQSVGHWFTGPDGRKVYVNKNGQELTGQIAYRQYKKDKGAGPNKVKRKTGSKKKKS</sequence>
<name>A0A2P5F2M1_TREOI</name>
<feature type="region of interest" description="Disordered" evidence="1">
    <location>
        <begin position="141"/>
        <end position="174"/>
    </location>
</feature>
<protein>
    <submittedName>
        <fullName evidence="2">Rho GTPase-activating protein</fullName>
    </submittedName>
</protein>
<feature type="region of interest" description="Disordered" evidence="1">
    <location>
        <begin position="187"/>
        <end position="234"/>
    </location>
</feature>
<feature type="compositionally biased region" description="Low complexity" evidence="1">
    <location>
        <begin position="155"/>
        <end position="165"/>
    </location>
</feature>
<feature type="compositionally biased region" description="Basic residues" evidence="1">
    <location>
        <begin position="450"/>
        <end position="460"/>
    </location>
</feature>
<evidence type="ECO:0000313" key="3">
    <source>
        <dbReference type="Proteomes" id="UP000237000"/>
    </source>
</evidence>
<reference evidence="3" key="1">
    <citation type="submission" date="2016-06" db="EMBL/GenBank/DDBJ databases">
        <title>Parallel loss of symbiosis genes in relatives of nitrogen-fixing non-legume Parasponia.</title>
        <authorList>
            <person name="Van Velzen R."/>
            <person name="Holmer R."/>
            <person name="Bu F."/>
            <person name="Rutten L."/>
            <person name="Van Zeijl A."/>
            <person name="Liu W."/>
            <person name="Santuari L."/>
            <person name="Cao Q."/>
            <person name="Sharma T."/>
            <person name="Shen D."/>
            <person name="Roswanjaya Y."/>
            <person name="Wardhani T."/>
            <person name="Kalhor M.S."/>
            <person name="Jansen J."/>
            <person name="Van den Hoogen J."/>
            <person name="Gungor B."/>
            <person name="Hartog M."/>
            <person name="Hontelez J."/>
            <person name="Verver J."/>
            <person name="Yang W.-C."/>
            <person name="Schijlen E."/>
            <person name="Repin R."/>
            <person name="Schilthuizen M."/>
            <person name="Schranz E."/>
            <person name="Heidstra R."/>
            <person name="Miyata K."/>
            <person name="Fedorova E."/>
            <person name="Kohlen W."/>
            <person name="Bisseling T."/>
            <person name="Smit S."/>
            <person name="Geurts R."/>
        </authorList>
    </citation>
    <scope>NUCLEOTIDE SEQUENCE [LARGE SCALE GENOMIC DNA]</scope>
    <source>
        <strain evidence="3">cv. RG33-2</strain>
    </source>
</reference>
<feature type="compositionally biased region" description="Basic residues" evidence="1">
    <location>
        <begin position="543"/>
        <end position="555"/>
    </location>
</feature>
<dbReference type="PANTHER" id="PTHR38371:SF1">
    <property type="entry name" value="RHO GTPASE-ACTIVATING PROTEIN"/>
    <property type="match status" value="1"/>
</dbReference>
<proteinExistence type="predicted"/>
<dbReference type="STRING" id="63057.A0A2P5F2M1"/>
<dbReference type="InParanoid" id="A0A2P5F2M1"/>
<keyword evidence="3" id="KW-1185">Reference proteome</keyword>
<dbReference type="PANTHER" id="PTHR38371">
    <property type="entry name" value="RHO GTPASE-ACTIVATING PROTEIN"/>
    <property type="match status" value="1"/>
</dbReference>
<organism evidence="2 3">
    <name type="scientific">Trema orientale</name>
    <name type="common">Charcoal tree</name>
    <name type="synonym">Celtis orientalis</name>
    <dbReference type="NCBI Taxonomy" id="63057"/>
    <lineage>
        <taxon>Eukaryota</taxon>
        <taxon>Viridiplantae</taxon>
        <taxon>Streptophyta</taxon>
        <taxon>Embryophyta</taxon>
        <taxon>Tracheophyta</taxon>
        <taxon>Spermatophyta</taxon>
        <taxon>Magnoliopsida</taxon>
        <taxon>eudicotyledons</taxon>
        <taxon>Gunneridae</taxon>
        <taxon>Pentapetalae</taxon>
        <taxon>rosids</taxon>
        <taxon>fabids</taxon>
        <taxon>Rosales</taxon>
        <taxon>Cannabaceae</taxon>
        <taxon>Trema</taxon>
    </lineage>
</organism>
<gene>
    <name evidence="2" type="ORF">TorRG33x02_123300</name>
</gene>
<dbReference type="EMBL" id="JXTC01000070">
    <property type="protein sequence ID" value="PON91999.1"/>
    <property type="molecule type" value="Genomic_DNA"/>
</dbReference>
<dbReference type="Proteomes" id="UP000237000">
    <property type="component" value="Unassembled WGS sequence"/>
</dbReference>
<feature type="region of interest" description="Disordered" evidence="1">
    <location>
        <begin position="399"/>
        <end position="555"/>
    </location>
</feature>
<dbReference type="FunCoup" id="A0A2P5F2M1">
    <property type="interactions" value="1380"/>
</dbReference>
<accession>A0A2P5F2M1</accession>
<feature type="compositionally biased region" description="Polar residues" evidence="1">
    <location>
        <begin position="399"/>
        <end position="409"/>
    </location>
</feature>
<feature type="region of interest" description="Disordered" evidence="1">
    <location>
        <begin position="23"/>
        <end position="100"/>
    </location>
</feature>
<dbReference type="OrthoDB" id="1671977at2759"/>
<feature type="region of interest" description="Disordered" evidence="1">
    <location>
        <begin position="363"/>
        <end position="382"/>
    </location>
</feature>
<comment type="caution">
    <text evidence="2">The sequence shown here is derived from an EMBL/GenBank/DDBJ whole genome shotgun (WGS) entry which is preliminary data.</text>
</comment>
<dbReference type="AlphaFoldDB" id="A0A2P5F2M1"/>
<evidence type="ECO:0000256" key="1">
    <source>
        <dbReference type="SAM" id="MobiDB-lite"/>
    </source>
</evidence>
<evidence type="ECO:0000313" key="2">
    <source>
        <dbReference type="EMBL" id="PON91999.1"/>
    </source>
</evidence>
<feature type="compositionally biased region" description="Polar residues" evidence="1">
    <location>
        <begin position="217"/>
        <end position="227"/>
    </location>
</feature>